<proteinExistence type="predicted"/>
<dbReference type="Proteomes" id="UP001479436">
    <property type="component" value="Unassembled WGS sequence"/>
</dbReference>
<sequence>RELLSILNPVIDGSFQHVWSTAQDNTTDTIDNPEYWGTIEFSELTTIDPEYHRKHDPQRLARHVLMEVYHAQREYFVSHGRYPSNLNDLRAREHRIIECGKIPKITLSKGKSRYIASVRSGERIGRVREDRFLWFSKK</sequence>
<comment type="caution">
    <text evidence="1">The sequence shown here is derived from an EMBL/GenBank/DDBJ whole genome shotgun (WGS) entry which is preliminary data.</text>
</comment>
<feature type="non-terminal residue" evidence="1">
    <location>
        <position position="1"/>
    </location>
</feature>
<organism evidence="1 2">
    <name type="scientific">Basidiobolus ranarum</name>
    <dbReference type="NCBI Taxonomy" id="34480"/>
    <lineage>
        <taxon>Eukaryota</taxon>
        <taxon>Fungi</taxon>
        <taxon>Fungi incertae sedis</taxon>
        <taxon>Zoopagomycota</taxon>
        <taxon>Entomophthoromycotina</taxon>
        <taxon>Basidiobolomycetes</taxon>
        <taxon>Basidiobolales</taxon>
        <taxon>Basidiobolaceae</taxon>
        <taxon>Basidiobolus</taxon>
    </lineage>
</organism>
<keyword evidence="2" id="KW-1185">Reference proteome</keyword>
<accession>A0ABR2VVI9</accession>
<dbReference type="EMBL" id="JASJQH010007600">
    <property type="protein sequence ID" value="KAK9703949.1"/>
    <property type="molecule type" value="Genomic_DNA"/>
</dbReference>
<name>A0ABR2VVI9_9FUNG</name>
<reference evidence="1 2" key="1">
    <citation type="submission" date="2023-04" db="EMBL/GenBank/DDBJ databases">
        <title>Genome of Basidiobolus ranarum AG-B5.</title>
        <authorList>
            <person name="Stajich J.E."/>
            <person name="Carter-House D."/>
            <person name="Gryganskyi A."/>
        </authorList>
    </citation>
    <scope>NUCLEOTIDE SEQUENCE [LARGE SCALE GENOMIC DNA]</scope>
    <source>
        <strain evidence="1 2">AG-B5</strain>
    </source>
</reference>
<gene>
    <name evidence="1" type="ORF">K7432_010480</name>
</gene>
<evidence type="ECO:0000313" key="1">
    <source>
        <dbReference type="EMBL" id="KAK9703949.1"/>
    </source>
</evidence>
<evidence type="ECO:0000313" key="2">
    <source>
        <dbReference type="Proteomes" id="UP001479436"/>
    </source>
</evidence>
<protein>
    <submittedName>
        <fullName evidence="1">Uncharacterized protein</fullName>
    </submittedName>
</protein>